<organism evidence="2 3">
    <name type="scientific">Dendrobium nobile</name>
    <name type="common">Orchid</name>
    <dbReference type="NCBI Taxonomy" id="94219"/>
    <lineage>
        <taxon>Eukaryota</taxon>
        <taxon>Viridiplantae</taxon>
        <taxon>Streptophyta</taxon>
        <taxon>Embryophyta</taxon>
        <taxon>Tracheophyta</taxon>
        <taxon>Spermatophyta</taxon>
        <taxon>Magnoliopsida</taxon>
        <taxon>Liliopsida</taxon>
        <taxon>Asparagales</taxon>
        <taxon>Orchidaceae</taxon>
        <taxon>Epidendroideae</taxon>
        <taxon>Malaxideae</taxon>
        <taxon>Dendrobiinae</taxon>
        <taxon>Dendrobium</taxon>
    </lineage>
</organism>
<protein>
    <submittedName>
        <fullName evidence="2">Uncharacterized protein</fullName>
    </submittedName>
</protein>
<keyword evidence="3" id="KW-1185">Reference proteome</keyword>
<gene>
    <name evidence="2" type="ORF">KFK09_009884</name>
</gene>
<proteinExistence type="predicted"/>
<dbReference type="Proteomes" id="UP000829196">
    <property type="component" value="Unassembled WGS sequence"/>
</dbReference>
<evidence type="ECO:0000256" key="1">
    <source>
        <dbReference type="SAM" id="MobiDB-lite"/>
    </source>
</evidence>
<dbReference type="EMBL" id="JAGYWB010000008">
    <property type="protein sequence ID" value="KAI0513853.1"/>
    <property type="molecule type" value="Genomic_DNA"/>
</dbReference>
<reference evidence="2" key="1">
    <citation type="journal article" date="2022" name="Front. Genet.">
        <title>Chromosome-Scale Assembly of the Dendrobium nobile Genome Provides Insights Into the Molecular Mechanism of the Biosynthesis of the Medicinal Active Ingredient of Dendrobium.</title>
        <authorList>
            <person name="Xu Q."/>
            <person name="Niu S.-C."/>
            <person name="Li K.-L."/>
            <person name="Zheng P.-J."/>
            <person name="Zhang X.-J."/>
            <person name="Jia Y."/>
            <person name="Liu Y."/>
            <person name="Niu Y.-X."/>
            <person name="Yu L.-H."/>
            <person name="Chen D.-F."/>
            <person name="Zhang G.-Q."/>
        </authorList>
    </citation>
    <scope>NUCLEOTIDE SEQUENCE</scope>
    <source>
        <tissue evidence="2">Leaf</tissue>
    </source>
</reference>
<comment type="caution">
    <text evidence="2">The sequence shown here is derived from an EMBL/GenBank/DDBJ whole genome shotgun (WGS) entry which is preliminary data.</text>
</comment>
<dbReference type="AlphaFoldDB" id="A0A8T3BMR0"/>
<feature type="compositionally biased region" description="Basic residues" evidence="1">
    <location>
        <begin position="28"/>
        <end position="46"/>
    </location>
</feature>
<name>A0A8T3BMR0_DENNO</name>
<accession>A0A8T3BMR0</accession>
<evidence type="ECO:0000313" key="2">
    <source>
        <dbReference type="EMBL" id="KAI0513853.1"/>
    </source>
</evidence>
<sequence>MQTLTSLTPLQKPNRLNASQRERSPFRGTRHKQGGGRKHNFKKRAGGKGNFNRHDAGCKP</sequence>
<evidence type="ECO:0000313" key="3">
    <source>
        <dbReference type="Proteomes" id="UP000829196"/>
    </source>
</evidence>
<feature type="region of interest" description="Disordered" evidence="1">
    <location>
        <begin position="1"/>
        <end position="60"/>
    </location>
</feature>
<feature type="compositionally biased region" description="Polar residues" evidence="1">
    <location>
        <begin position="1"/>
        <end position="19"/>
    </location>
</feature>